<evidence type="ECO:0000256" key="6">
    <source>
        <dbReference type="ARBA" id="ARBA00023136"/>
    </source>
</evidence>
<keyword evidence="5 7" id="KW-1133">Transmembrane helix</keyword>
<reference evidence="8 9" key="1">
    <citation type="submission" date="2018-11" db="EMBL/GenBank/DDBJ databases">
        <title>Sequencing the genomes of 1000 actinobacteria strains.</title>
        <authorList>
            <person name="Klenk H.-P."/>
        </authorList>
    </citation>
    <scope>NUCLEOTIDE SEQUENCE [LARGE SCALE GENOMIC DNA]</scope>
    <source>
        <strain evidence="8 9">DSM 10546</strain>
    </source>
</reference>
<protein>
    <recommendedName>
        <fullName evidence="7">UPF0056 membrane protein</fullName>
    </recommendedName>
</protein>
<dbReference type="Pfam" id="PF01914">
    <property type="entry name" value="MarC"/>
    <property type="match status" value="1"/>
</dbReference>
<feature type="transmembrane region" description="Helical" evidence="7">
    <location>
        <begin position="136"/>
        <end position="158"/>
    </location>
</feature>
<evidence type="ECO:0000256" key="3">
    <source>
        <dbReference type="ARBA" id="ARBA00022475"/>
    </source>
</evidence>
<feature type="transmembrane region" description="Helical" evidence="7">
    <location>
        <begin position="70"/>
        <end position="88"/>
    </location>
</feature>
<comment type="caution">
    <text evidence="7">Lacks conserved residue(s) required for the propagation of feature annotation.</text>
</comment>
<comment type="similarity">
    <text evidence="2 7">Belongs to the UPF0056 (MarC) family.</text>
</comment>
<comment type="subcellular location">
    <subcellularLocation>
        <location evidence="1 7">Cell membrane</location>
        <topology evidence="1 7">Multi-pass membrane protein</topology>
    </subcellularLocation>
</comment>
<evidence type="ECO:0000256" key="2">
    <source>
        <dbReference type="ARBA" id="ARBA00009784"/>
    </source>
</evidence>
<gene>
    <name evidence="8" type="ORF">EDD41_1673</name>
</gene>
<organism evidence="8 9">
    <name type="scientific">Luteococcus japonicus</name>
    <dbReference type="NCBI Taxonomy" id="33984"/>
    <lineage>
        <taxon>Bacteria</taxon>
        <taxon>Bacillati</taxon>
        <taxon>Actinomycetota</taxon>
        <taxon>Actinomycetes</taxon>
        <taxon>Propionibacteriales</taxon>
        <taxon>Propionibacteriaceae</taxon>
        <taxon>Luteococcus</taxon>
    </lineage>
</organism>
<feature type="transmembrane region" description="Helical" evidence="7">
    <location>
        <begin position="43"/>
        <end position="63"/>
    </location>
</feature>
<dbReference type="RefSeq" id="WP_123575560.1">
    <property type="nucleotide sequence ID" value="NZ_RKHG01000001.1"/>
</dbReference>
<keyword evidence="3" id="KW-1003">Cell membrane</keyword>
<sequence length="197" mass="21679">MTLMQATTLLFLVMDPLGNIPFFMTSLKKVAPHRRQWVIARELLIALLIMVVFLFAGQGLLGVLQVSREALTAAGGIILMLIAVRMVFPTPETTLEEVSLAAEPFIVPLAIPYTAGPSLLATEILLMSQDPARWKVWLAAVLIAWSLSAVILFASGYLERILGERVLLALERLMGMILVLISTQMIFTGIQEFFGLP</sequence>
<evidence type="ECO:0000313" key="9">
    <source>
        <dbReference type="Proteomes" id="UP000275749"/>
    </source>
</evidence>
<evidence type="ECO:0000256" key="1">
    <source>
        <dbReference type="ARBA" id="ARBA00004651"/>
    </source>
</evidence>
<comment type="caution">
    <text evidence="8">The sequence shown here is derived from an EMBL/GenBank/DDBJ whole genome shotgun (WGS) entry which is preliminary data.</text>
</comment>
<dbReference type="Proteomes" id="UP000275749">
    <property type="component" value="Unassembled WGS sequence"/>
</dbReference>
<keyword evidence="4 7" id="KW-0812">Transmembrane</keyword>
<evidence type="ECO:0000256" key="7">
    <source>
        <dbReference type="RuleBase" id="RU362048"/>
    </source>
</evidence>
<dbReference type="GO" id="GO:0005886">
    <property type="term" value="C:plasma membrane"/>
    <property type="evidence" value="ECO:0007669"/>
    <property type="project" value="UniProtKB-SubCell"/>
</dbReference>
<accession>A0A3N1ZUD1</accession>
<dbReference type="PANTHER" id="PTHR33508">
    <property type="entry name" value="UPF0056 MEMBRANE PROTEIN YHCE"/>
    <property type="match status" value="1"/>
</dbReference>
<name>A0A3N1ZUD1_9ACTN</name>
<proteinExistence type="inferred from homology"/>
<dbReference type="InterPro" id="IPR002771">
    <property type="entry name" value="Multi_antbiot-R_MarC"/>
</dbReference>
<dbReference type="EMBL" id="RKHG01000001">
    <property type="protein sequence ID" value="ROR54464.1"/>
    <property type="molecule type" value="Genomic_DNA"/>
</dbReference>
<feature type="transmembrane region" description="Helical" evidence="7">
    <location>
        <begin position="170"/>
        <end position="190"/>
    </location>
</feature>
<evidence type="ECO:0000313" key="8">
    <source>
        <dbReference type="EMBL" id="ROR54464.1"/>
    </source>
</evidence>
<dbReference type="PANTHER" id="PTHR33508:SF10">
    <property type="entry name" value="UPF0056 INNER MEMBRANE PROTEIN YHGN"/>
    <property type="match status" value="1"/>
</dbReference>
<keyword evidence="6 7" id="KW-0472">Membrane</keyword>
<evidence type="ECO:0000256" key="4">
    <source>
        <dbReference type="ARBA" id="ARBA00022692"/>
    </source>
</evidence>
<dbReference type="AlphaFoldDB" id="A0A3N1ZUD1"/>
<evidence type="ECO:0000256" key="5">
    <source>
        <dbReference type="ARBA" id="ARBA00022989"/>
    </source>
</evidence>